<sequence length="511" mass="58471">MTRLLSESQRDIQEAIKSYLCITPPADWNTVQLLEDILKLYAITDVENDLDTFKTCYIAALQSYQQSSIQEKAIAATERLEAVPCILQAPVIKKLFLQQYQESVRETGVIAATTSLLVSATSAVSSNVQNNAQESKPFEDMDPEAKAAFLVDKLGDHGFLDLAVSRVPYRFRDGLKDIRAHFSIPLQPMVTLEERRALLEFAGCTSDDDVDNLLQEMFTRRNTTSNIQYIRSAIDGLQSLWKSNRLRSKNDEGWYRQNVYSYMWDRLFLHNDTFYTKRAECLSAVIKELQGNEQVAQQRSDFILRNLNDGSDYMSSEEKPGHQDIHCDIQKAKRLRNHMLQLWRNKLGSIALAKQLEAITCQWQGLCLTIYGTRIVDENHSLSYIKKRVTIPSENGHFAAAANVLLTMLSLKQQATINYARFAAMLEEKQTIELETLCADHEYSLLRDDSVEGPFKSNIDMDQPMDQKVVDRILQRCKNVKVAQGLVSCKDWEKILVDDVKTSKSNKRQRR</sequence>
<accession>A0A077WGL9</accession>
<dbReference type="OrthoDB" id="2247269at2759"/>
<protein>
    <submittedName>
        <fullName evidence="1">Uncharacterized protein</fullName>
    </submittedName>
</protein>
<dbReference type="AlphaFoldDB" id="A0A077WGL9"/>
<reference evidence="1" key="1">
    <citation type="journal article" date="2014" name="Genome Announc.">
        <title>De novo whole-genome sequence and genome annotation of Lichtheimia ramosa.</title>
        <authorList>
            <person name="Linde J."/>
            <person name="Schwartze V."/>
            <person name="Binder U."/>
            <person name="Lass-Florl C."/>
            <person name="Voigt K."/>
            <person name="Horn F."/>
        </authorList>
    </citation>
    <scope>NUCLEOTIDE SEQUENCE</scope>
    <source>
        <strain evidence="1">JMRC FSU:6197</strain>
    </source>
</reference>
<gene>
    <name evidence="1" type="ORF">LRAMOSA09038</name>
</gene>
<name>A0A077WGL9_9FUNG</name>
<organism evidence="1">
    <name type="scientific">Lichtheimia ramosa</name>
    <dbReference type="NCBI Taxonomy" id="688394"/>
    <lineage>
        <taxon>Eukaryota</taxon>
        <taxon>Fungi</taxon>
        <taxon>Fungi incertae sedis</taxon>
        <taxon>Mucoromycota</taxon>
        <taxon>Mucoromycotina</taxon>
        <taxon>Mucoromycetes</taxon>
        <taxon>Mucorales</taxon>
        <taxon>Lichtheimiaceae</taxon>
        <taxon>Lichtheimia</taxon>
    </lineage>
</organism>
<evidence type="ECO:0000313" key="1">
    <source>
        <dbReference type="EMBL" id="CDS06510.1"/>
    </source>
</evidence>
<dbReference type="EMBL" id="LK023320">
    <property type="protein sequence ID" value="CDS06510.1"/>
    <property type="molecule type" value="Genomic_DNA"/>
</dbReference>
<proteinExistence type="predicted"/>